<dbReference type="PANTHER" id="PTHR41260:SF1">
    <property type="entry name" value="PROTEIN ECSC"/>
    <property type="match status" value="1"/>
</dbReference>
<dbReference type="PANTHER" id="PTHR41260">
    <property type="entry name" value="PROTEIN ECSC"/>
    <property type="match status" value="1"/>
</dbReference>
<evidence type="ECO:0000313" key="2">
    <source>
        <dbReference type="Proteomes" id="UP000199441"/>
    </source>
</evidence>
<protein>
    <submittedName>
        <fullName evidence="1">EcsC protein family protein</fullName>
    </submittedName>
</protein>
<reference evidence="2" key="1">
    <citation type="submission" date="2016-10" db="EMBL/GenBank/DDBJ databases">
        <authorList>
            <person name="Varghese N."/>
            <person name="Submissions S."/>
        </authorList>
    </citation>
    <scope>NUCLEOTIDE SEQUENCE [LARGE SCALE GENOMIC DNA]</scope>
    <source>
        <strain evidence="2">DSM 26922</strain>
    </source>
</reference>
<dbReference type="Pfam" id="PF12787">
    <property type="entry name" value="EcsC"/>
    <property type="match status" value="1"/>
</dbReference>
<keyword evidence="2" id="KW-1185">Reference proteome</keyword>
<gene>
    <name evidence="1" type="ORF">SAMN04488001_0339</name>
</gene>
<organism evidence="1 2">
    <name type="scientific">Litoreibacter albidus</name>
    <dbReference type="NCBI Taxonomy" id="670155"/>
    <lineage>
        <taxon>Bacteria</taxon>
        <taxon>Pseudomonadati</taxon>
        <taxon>Pseudomonadota</taxon>
        <taxon>Alphaproteobacteria</taxon>
        <taxon>Rhodobacterales</taxon>
        <taxon>Roseobacteraceae</taxon>
        <taxon>Litoreibacter</taxon>
    </lineage>
</organism>
<dbReference type="OrthoDB" id="7569638at2"/>
<name>A0A1H2QZM4_9RHOB</name>
<dbReference type="EMBL" id="FNOI01000001">
    <property type="protein sequence ID" value="SDW12623.1"/>
    <property type="molecule type" value="Genomic_DNA"/>
</dbReference>
<dbReference type="InterPro" id="IPR024787">
    <property type="entry name" value="EcsC"/>
</dbReference>
<dbReference type="Proteomes" id="UP000199441">
    <property type="component" value="Unassembled WGS sequence"/>
</dbReference>
<evidence type="ECO:0000313" key="1">
    <source>
        <dbReference type="EMBL" id="SDW12623.1"/>
    </source>
</evidence>
<accession>A0A1H2QZM4</accession>
<proteinExistence type="predicted"/>
<dbReference type="AlphaFoldDB" id="A0A1H2QZM4"/>
<dbReference type="RefSeq" id="WP_089943447.1">
    <property type="nucleotide sequence ID" value="NZ_FNOI01000001.1"/>
</dbReference>
<dbReference type="STRING" id="670155.SAMN04488001_0339"/>
<sequence>MDQTILPPVTPADPPLDAQIRALATRYRDARGIGLKVLGALGTQADGLLDHLPTSAREGLDGATLKALEYSFEAAAKSRGKVPDTGHWMTRALTIGTGAAGGFGGLPSALAELPVTTTVILRAIQGIADAHGFDPSHPDTRAECLQVFASAGPLAEDDSTDLSFLTLRASVTGATVHTLIKQISPKLAMVLGQKLAAQMVPVLGAVTGAAINYTFTSYYQEMAHVSFGLRKLAEQTGSDRAALVEAFRIEVSTKNETR</sequence>